<feature type="domain" description="CBS" evidence="5">
    <location>
        <begin position="283"/>
        <end position="344"/>
    </location>
</feature>
<proteinExistence type="predicted"/>
<dbReference type="PANTHER" id="PTHR43099:SF5">
    <property type="entry name" value="HLYC_CORC FAMILY TRANSPORTER"/>
    <property type="match status" value="1"/>
</dbReference>
<dbReference type="PROSITE" id="PS51371">
    <property type="entry name" value="CBS"/>
    <property type="match status" value="2"/>
</dbReference>
<dbReference type="EMBL" id="CP023482">
    <property type="protein sequence ID" value="ATH96373.1"/>
    <property type="molecule type" value="Genomic_DNA"/>
</dbReference>
<evidence type="ECO:0000256" key="1">
    <source>
        <dbReference type="ARBA" id="ARBA00004651"/>
    </source>
</evidence>
<dbReference type="Proteomes" id="UP000815698">
    <property type="component" value="Chromosome"/>
</dbReference>
<dbReference type="InterPro" id="IPR051676">
    <property type="entry name" value="UPF0053_domain"/>
</dbReference>
<dbReference type="SUPFAM" id="SSF54631">
    <property type="entry name" value="CBS-domain pair"/>
    <property type="match status" value="1"/>
</dbReference>
<keyword evidence="4" id="KW-1133">Transmembrane helix</keyword>
<dbReference type="RefSeq" id="WP_096882780.1">
    <property type="nucleotide sequence ID" value="NZ_CP023482.1"/>
</dbReference>
<accession>A0ABN5DMJ0</accession>
<keyword evidence="8" id="KW-1185">Reference proteome</keyword>
<evidence type="ECO:0000256" key="4">
    <source>
        <dbReference type="PROSITE-ProRule" id="PRU01193"/>
    </source>
</evidence>
<feature type="domain" description="CBS" evidence="5">
    <location>
        <begin position="220"/>
        <end position="278"/>
    </location>
</feature>
<evidence type="ECO:0008006" key="9">
    <source>
        <dbReference type="Google" id="ProtNLM"/>
    </source>
</evidence>
<dbReference type="PANTHER" id="PTHR43099">
    <property type="entry name" value="UPF0053 PROTEIN YRKA"/>
    <property type="match status" value="1"/>
</dbReference>
<gene>
    <name evidence="7" type="ORF">COP05_04150</name>
</gene>
<feature type="domain" description="CNNM transmembrane" evidence="6">
    <location>
        <begin position="1"/>
        <end position="202"/>
    </location>
</feature>
<dbReference type="PROSITE" id="PS51846">
    <property type="entry name" value="CNNM"/>
    <property type="match status" value="1"/>
</dbReference>
<keyword evidence="4" id="KW-0472">Membrane</keyword>
<evidence type="ECO:0000259" key="6">
    <source>
        <dbReference type="PROSITE" id="PS51846"/>
    </source>
</evidence>
<dbReference type="InterPro" id="IPR002550">
    <property type="entry name" value="CNNM"/>
</dbReference>
<evidence type="ECO:0000256" key="2">
    <source>
        <dbReference type="ARBA" id="ARBA00022475"/>
    </source>
</evidence>
<comment type="subcellular location">
    <subcellularLocation>
        <location evidence="1">Cell membrane</location>
        <topology evidence="1">Multi-pass membrane protein</topology>
    </subcellularLocation>
</comment>
<name>A0ABN5DMJ0_9MICO</name>
<evidence type="ECO:0000256" key="3">
    <source>
        <dbReference type="PROSITE-ProRule" id="PRU00703"/>
    </source>
</evidence>
<organism evidence="7 8">
    <name type="scientific">Dermabacter jinjuensis</name>
    <dbReference type="NCBI Taxonomy" id="1667168"/>
    <lineage>
        <taxon>Bacteria</taxon>
        <taxon>Bacillati</taxon>
        <taxon>Actinomycetota</taxon>
        <taxon>Actinomycetes</taxon>
        <taxon>Micrococcales</taxon>
        <taxon>Dermabacteraceae</taxon>
        <taxon>Dermabacter</taxon>
    </lineage>
</organism>
<dbReference type="Pfam" id="PF00571">
    <property type="entry name" value="CBS"/>
    <property type="match status" value="2"/>
</dbReference>
<reference evidence="7 8" key="1">
    <citation type="journal article" date="2016" name="Int. J. Syst. Evol. Microbiol.">
        <title>Dermabacter jinjuensis sp. nov., a novel species of the genus Dermabacter isolated from a clinical specimen.</title>
        <authorList>
            <person name="Park Y.K."/>
            <person name="Lee K.M."/>
            <person name="Lee W.K."/>
            <person name="Cho M.J."/>
            <person name="Lee H.S."/>
            <person name="Cho Y.G."/>
            <person name="Lee Y.C."/>
            <person name="Lee W.K."/>
            <person name="Seong W.K."/>
            <person name="Hwang K.J."/>
        </authorList>
    </citation>
    <scope>NUCLEOTIDE SEQUENCE [LARGE SCALE GENOMIC DNA]</scope>
    <source>
        <strain evidence="7 8">32T</strain>
    </source>
</reference>
<evidence type="ECO:0000313" key="7">
    <source>
        <dbReference type="EMBL" id="ATH96373.1"/>
    </source>
</evidence>
<keyword evidence="4" id="KW-0812">Transmembrane</keyword>
<dbReference type="InterPro" id="IPR000644">
    <property type="entry name" value="CBS_dom"/>
</dbReference>
<keyword evidence="3" id="KW-0129">CBS domain</keyword>
<dbReference type="Pfam" id="PF01595">
    <property type="entry name" value="CNNM"/>
    <property type="match status" value="1"/>
</dbReference>
<keyword evidence="2" id="KW-1003">Cell membrane</keyword>
<sequence>MSDLSALLIGLAMLAGNAYFVGAEFAVMSVRRSQLEPLAAEGKPGAKTALWAIQHVSLMLATAQFGVTVCSVTLGAVAEPAIAHLIEPIFESFNVPEALVHPISFTIALLIASYLHVVLGEMVPKNLSIALPVGSARLLAPPLVWLTKILRPVIWLLNATANASLRLIGVEPQNEVSSQFTAEDIAAIVDESEREGLLDDEQGLLKGAIQFSDHVAGDVMVPMDDVVTVGYGITPQEFEEIVARTGFSRLGVKNDAGDLVGYLHLKDMIVLDDEDPAVYTTPVSPGKVRAVVSVADDDDVEEVLRAMQYNGAHMARVDSANHRSVGAVFLEDVLEELVGEVNDVMQRQRLGGSRPSAARPAPAR</sequence>
<evidence type="ECO:0000259" key="5">
    <source>
        <dbReference type="PROSITE" id="PS51371"/>
    </source>
</evidence>
<dbReference type="Gene3D" id="3.10.580.10">
    <property type="entry name" value="CBS-domain"/>
    <property type="match status" value="1"/>
</dbReference>
<dbReference type="InterPro" id="IPR046342">
    <property type="entry name" value="CBS_dom_sf"/>
</dbReference>
<evidence type="ECO:0000313" key="8">
    <source>
        <dbReference type="Proteomes" id="UP000815698"/>
    </source>
</evidence>
<protein>
    <recommendedName>
        <fullName evidence="9">HlyC/CorC family transporter</fullName>
    </recommendedName>
</protein>